<feature type="non-terminal residue" evidence="8">
    <location>
        <position position="148"/>
    </location>
</feature>
<gene>
    <name evidence="8" type="ORF">HK100_011185</name>
</gene>
<dbReference type="InterPro" id="IPR003154">
    <property type="entry name" value="S1/P1nuclease"/>
</dbReference>
<evidence type="ECO:0000256" key="6">
    <source>
        <dbReference type="ARBA" id="ARBA00023157"/>
    </source>
</evidence>
<dbReference type="GO" id="GO:0006308">
    <property type="term" value="P:DNA catabolic process"/>
    <property type="evidence" value="ECO:0007669"/>
    <property type="project" value="InterPro"/>
</dbReference>
<keyword evidence="4" id="KW-0255">Endonuclease</keyword>
<keyword evidence="2" id="KW-0540">Nuclease</keyword>
<evidence type="ECO:0000313" key="9">
    <source>
        <dbReference type="Proteomes" id="UP001211907"/>
    </source>
</evidence>
<evidence type="ECO:0000256" key="2">
    <source>
        <dbReference type="ARBA" id="ARBA00022722"/>
    </source>
</evidence>
<keyword evidence="5" id="KW-0378">Hydrolase</keyword>
<keyword evidence="9" id="KW-1185">Reference proteome</keyword>
<keyword evidence="6" id="KW-1015">Disulfide bond</keyword>
<dbReference type="PANTHER" id="PTHR33146:SF26">
    <property type="entry name" value="ENDONUCLEASE 4"/>
    <property type="match status" value="1"/>
</dbReference>
<dbReference type="Proteomes" id="UP001211907">
    <property type="component" value="Unassembled WGS sequence"/>
</dbReference>
<comment type="caution">
    <text evidence="8">The sequence shown here is derived from an EMBL/GenBank/DDBJ whole genome shotgun (WGS) entry which is preliminary data.</text>
</comment>
<dbReference type="GO" id="GO:0046872">
    <property type="term" value="F:metal ion binding"/>
    <property type="evidence" value="ECO:0007669"/>
    <property type="project" value="UniProtKB-KW"/>
</dbReference>
<evidence type="ECO:0000313" key="8">
    <source>
        <dbReference type="EMBL" id="KAJ3124606.1"/>
    </source>
</evidence>
<dbReference type="SUPFAM" id="SSF48537">
    <property type="entry name" value="Phospholipase C/P1 nuclease"/>
    <property type="match status" value="1"/>
</dbReference>
<reference evidence="8" key="1">
    <citation type="submission" date="2020-05" db="EMBL/GenBank/DDBJ databases">
        <title>Phylogenomic resolution of chytrid fungi.</title>
        <authorList>
            <person name="Stajich J.E."/>
            <person name="Amses K."/>
            <person name="Simmons R."/>
            <person name="Seto K."/>
            <person name="Myers J."/>
            <person name="Bonds A."/>
            <person name="Quandt C.A."/>
            <person name="Barry K."/>
            <person name="Liu P."/>
            <person name="Grigoriev I."/>
            <person name="Longcore J.E."/>
            <person name="James T.Y."/>
        </authorList>
    </citation>
    <scope>NUCLEOTIDE SEQUENCE</scope>
    <source>
        <strain evidence="8">JEL0513</strain>
    </source>
</reference>
<protein>
    <submittedName>
        <fullName evidence="8">Uncharacterized protein</fullName>
    </submittedName>
</protein>
<dbReference type="InterPro" id="IPR008947">
    <property type="entry name" value="PLipase_C/P1_nuclease_dom_sf"/>
</dbReference>
<keyword evidence="3" id="KW-0479">Metal-binding</keyword>
<keyword evidence="7" id="KW-0325">Glycoprotein</keyword>
<dbReference type="GO" id="GO:0003676">
    <property type="term" value="F:nucleic acid binding"/>
    <property type="evidence" value="ECO:0007669"/>
    <property type="project" value="InterPro"/>
</dbReference>
<evidence type="ECO:0000256" key="7">
    <source>
        <dbReference type="ARBA" id="ARBA00023180"/>
    </source>
</evidence>
<dbReference type="EMBL" id="JADGJH010000662">
    <property type="protein sequence ID" value="KAJ3124606.1"/>
    <property type="molecule type" value="Genomic_DNA"/>
</dbReference>
<sequence>HGGNDVFVTFKGSLTKLHFVWDVLFLSDILTERHQTKELFAQDMILALRQGLFSLLREDWIRNDDLNDISPATNHFNTAIRWAEDSVKYGCFGVWDGYIDSSGDLGSGWYALRGKMIVELQMAKTATRLANWLNMIFDDCSTSLYIET</sequence>
<dbReference type="AlphaFoldDB" id="A0AAD5T1L5"/>
<dbReference type="Gene3D" id="1.10.575.10">
    <property type="entry name" value="P1 Nuclease"/>
    <property type="match status" value="1"/>
</dbReference>
<evidence type="ECO:0000256" key="3">
    <source>
        <dbReference type="ARBA" id="ARBA00022723"/>
    </source>
</evidence>
<evidence type="ECO:0000256" key="4">
    <source>
        <dbReference type="ARBA" id="ARBA00022759"/>
    </source>
</evidence>
<organism evidence="8 9">
    <name type="scientific">Physocladia obscura</name>
    <dbReference type="NCBI Taxonomy" id="109957"/>
    <lineage>
        <taxon>Eukaryota</taxon>
        <taxon>Fungi</taxon>
        <taxon>Fungi incertae sedis</taxon>
        <taxon>Chytridiomycota</taxon>
        <taxon>Chytridiomycota incertae sedis</taxon>
        <taxon>Chytridiomycetes</taxon>
        <taxon>Chytridiales</taxon>
        <taxon>Chytriomycetaceae</taxon>
        <taxon>Physocladia</taxon>
    </lineage>
</organism>
<evidence type="ECO:0000256" key="1">
    <source>
        <dbReference type="ARBA" id="ARBA00009547"/>
    </source>
</evidence>
<proteinExistence type="inferred from homology"/>
<dbReference type="GO" id="GO:0004519">
    <property type="term" value="F:endonuclease activity"/>
    <property type="evidence" value="ECO:0007669"/>
    <property type="project" value="UniProtKB-KW"/>
</dbReference>
<name>A0AAD5T1L5_9FUNG</name>
<dbReference type="Pfam" id="PF02265">
    <property type="entry name" value="S1-P1_nuclease"/>
    <property type="match status" value="1"/>
</dbReference>
<accession>A0AAD5T1L5</accession>
<dbReference type="GO" id="GO:0016788">
    <property type="term" value="F:hydrolase activity, acting on ester bonds"/>
    <property type="evidence" value="ECO:0007669"/>
    <property type="project" value="InterPro"/>
</dbReference>
<dbReference type="PANTHER" id="PTHR33146">
    <property type="entry name" value="ENDONUCLEASE 4"/>
    <property type="match status" value="1"/>
</dbReference>
<comment type="similarity">
    <text evidence="1">Belongs to the nuclease type I family.</text>
</comment>
<evidence type="ECO:0000256" key="5">
    <source>
        <dbReference type="ARBA" id="ARBA00022801"/>
    </source>
</evidence>